<dbReference type="InterPro" id="IPR035969">
    <property type="entry name" value="Rab-GAP_TBC_sf"/>
</dbReference>
<feature type="domain" description="Rab-GAP TBC" evidence="1">
    <location>
        <begin position="1"/>
        <end position="179"/>
    </location>
</feature>
<evidence type="ECO:0000259" key="1">
    <source>
        <dbReference type="PROSITE" id="PS50086"/>
    </source>
</evidence>
<dbReference type="OrthoDB" id="290141at2759"/>
<accession>A0A1R2BKP4</accession>
<dbReference type="Gene3D" id="1.10.472.80">
    <property type="entry name" value="Ypt/Rab-GAP domain of gyp1p, domain 3"/>
    <property type="match status" value="1"/>
</dbReference>
<dbReference type="GO" id="GO:0099041">
    <property type="term" value="P:vesicle tethering to Golgi"/>
    <property type="evidence" value="ECO:0007669"/>
    <property type="project" value="TreeGrafter"/>
</dbReference>
<protein>
    <recommendedName>
        <fullName evidence="1">Rab-GAP TBC domain-containing protein</fullName>
    </recommendedName>
</protein>
<keyword evidence="3" id="KW-1185">Reference proteome</keyword>
<dbReference type="Pfam" id="PF00566">
    <property type="entry name" value="RabGAP-TBC"/>
    <property type="match status" value="1"/>
</dbReference>
<dbReference type="GO" id="GO:0005802">
    <property type="term" value="C:trans-Golgi network"/>
    <property type="evidence" value="ECO:0007669"/>
    <property type="project" value="TreeGrafter"/>
</dbReference>
<organism evidence="2 3">
    <name type="scientific">Stentor coeruleus</name>
    <dbReference type="NCBI Taxonomy" id="5963"/>
    <lineage>
        <taxon>Eukaryota</taxon>
        <taxon>Sar</taxon>
        <taxon>Alveolata</taxon>
        <taxon>Ciliophora</taxon>
        <taxon>Postciliodesmatophora</taxon>
        <taxon>Heterotrichea</taxon>
        <taxon>Heterotrichida</taxon>
        <taxon>Stentoridae</taxon>
        <taxon>Stentor</taxon>
    </lineage>
</organism>
<dbReference type="PANTHER" id="PTHR13297">
    <property type="entry name" value="TBC1 DOMAIN FAMILY MEMBER 23-RELATED"/>
    <property type="match status" value="1"/>
</dbReference>
<dbReference type="InterPro" id="IPR000195">
    <property type="entry name" value="Rab-GAP-TBC_dom"/>
</dbReference>
<dbReference type="PANTHER" id="PTHR13297:SF5">
    <property type="entry name" value="TBC1 DOMAIN FAMILY MEMBER 23"/>
    <property type="match status" value="1"/>
</dbReference>
<reference evidence="2 3" key="1">
    <citation type="submission" date="2016-11" db="EMBL/GenBank/DDBJ databases">
        <title>The macronuclear genome of Stentor coeruleus: a giant cell with tiny introns.</title>
        <authorList>
            <person name="Slabodnick M."/>
            <person name="Ruby J.G."/>
            <person name="Reiff S.B."/>
            <person name="Swart E.C."/>
            <person name="Gosai S."/>
            <person name="Prabakaran S."/>
            <person name="Witkowska E."/>
            <person name="Larue G.E."/>
            <person name="Fisher S."/>
            <person name="Freeman R.M."/>
            <person name="Gunawardena J."/>
            <person name="Chu W."/>
            <person name="Stover N.A."/>
            <person name="Gregory B.D."/>
            <person name="Nowacki M."/>
            <person name="Derisi J."/>
            <person name="Roy S.W."/>
            <person name="Marshall W.F."/>
            <person name="Sood P."/>
        </authorList>
    </citation>
    <scope>NUCLEOTIDE SEQUENCE [LARGE SCALE GENOMIC DNA]</scope>
    <source>
        <strain evidence="2">WM001</strain>
    </source>
</reference>
<comment type="caution">
    <text evidence="2">The sequence shown here is derived from an EMBL/GenBank/DDBJ whole genome shotgun (WGS) entry which is preliminary data.</text>
</comment>
<proteinExistence type="predicted"/>
<dbReference type="InterPro" id="IPR039755">
    <property type="entry name" value="TBC1D23"/>
</dbReference>
<dbReference type="SUPFAM" id="SSF47923">
    <property type="entry name" value="Ypt/Rab-GAP domain of gyp1p"/>
    <property type="match status" value="2"/>
</dbReference>
<dbReference type="AlphaFoldDB" id="A0A1R2BKP4"/>
<dbReference type="Proteomes" id="UP000187209">
    <property type="component" value="Unassembled WGS sequence"/>
</dbReference>
<dbReference type="EMBL" id="MPUH01000580">
    <property type="protein sequence ID" value="OMJ77338.1"/>
    <property type="molecule type" value="Genomic_DNA"/>
</dbReference>
<name>A0A1R2BKP4_9CILI</name>
<dbReference type="GO" id="GO:0042147">
    <property type="term" value="P:retrograde transport, endosome to Golgi"/>
    <property type="evidence" value="ECO:0007669"/>
    <property type="project" value="InterPro"/>
</dbReference>
<gene>
    <name evidence="2" type="ORF">SteCoe_23082</name>
</gene>
<evidence type="ECO:0000313" key="3">
    <source>
        <dbReference type="Proteomes" id="UP000187209"/>
    </source>
</evidence>
<sequence>MEDRIQRWQKLLIINKHQVTNLETSFDLPEQHIIKVDCERTRGGMLLPEEQNTLELMLTHFCKDKGITYKQGLNEICAPFILMIREGLPKISAYHLFRQFVEINLTTMFSDNEFRPLQAFFLILRLVLRYHEPRLSAFFQMNRISPELFSSSWFITAFAFKLDNLEVLYELWEEMLRESDPLFLVYISVAFLQHVTNLIIDKEDYLVAQAISQLGFDSIEELHMILPKARYIKKNMPYSIFVRLVNFNIYNLDTINSSIKALENEFCLTVPPQEVMIRAFPESKICMCKFKKCAWCAKRLKDLPLIILDCRQGKEQEFGVFPNTSLIDPNIYKNVQAILDFPDQFAEIRGIFHFCLMGSKEFNKGTFDINETISSDTNKTMMVIDNLLQAFLVKGFPYVSLVEGGFERCHDFALNFDLALDNHQPEFCLLCTPNGKKIKSLLKEKLRYLNCRGNKANSPKFERTRSSSVEPHQIYEIDDVDTGFYKCRLYDKHTKSLSNESYDIAINKMFFTVGIVRNYGGESKNIIYHGRLEKLYKIQNKNKEQRIVGFYFSDHPRSLFFQFETHTDARTCMGQATKYCKMLNN</sequence>
<dbReference type="PROSITE" id="PS50086">
    <property type="entry name" value="TBC_RABGAP"/>
    <property type="match status" value="1"/>
</dbReference>
<evidence type="ECO:0000313" key="2">
    <source>
        <dbReference type="EMBL" id="OMJ77338.1"/>
    </source>
</evidence>
<dbReference type="GO" id="GO:0005829">
    <property type="term" value="C:cytosol"/>
    <property type="evidence" value="ECO:0007669"/>
    <property type="project" value="GOC"/>
</dbReference>